<dbReference type="InParanoid" id="A0A804JAC2"/>
<feature type="region of interest" description="Disordered" evidence="1">
    <location>
        <begin position="1"/>
        <end position="78"/>
    </location>
</feature>
<dbReference type="Proteomes" id="UP000012960">
    <property type="component" value="Unplaced"/>
</dbReference>
<feature type="compositionally biased region" description="Basic and acidic residues" evidence="1">
    <location>
        <begin position="59"/>
        <end position="72"/>
    </location>
</feature>
<proteinExistence type="predicted"/>
<dbReference type="EnsemblPlants" id="Ma05_t30660.1">
    <property type="protein sequence ID" value="Ma05_p30660.1"/>
    <property type="gene ID" value="Ma05_g30660"/>
</dbReference>
<protein>
    <submittedName>
        <fullName evidence="2">(wild Malaysian banana) hypothetical protein</fullName>
    </submittedName>
</protein>
<dbReference type="Gramene" id="Ma05_t30660.1">
    <property type="protein sequence ID" value="Ma05_p30660.1"/>
    <property type="gene ID" value="Ma05_g30660"/>
</dbReference>
<organism evidence="3 4">
    <name type="scientific">Musa acuminata subsp. malaccensis</name>
    <name type="common">Wild banana</name>
    <name type="synonym">Musa malaccensis</name>
    <dbReference type="NCBI Taxonomy" id="214687"/>
    <lineage>
        <taxon>Eukaryota</taxon>
        <taxon>Viridiplantae</taxon>
        <taxon>Streptophyta</taxon>
        <taxon>Embryophyta</taxon>
        <taxon>Tracheophyta</taxon>
        <taxon>Spermatophyta</taxon>
        <taxon>Magnoliopsida</taxon>
        <taxon>Liliopsida</taxon>
        <taxon>Zingiberales</taxon>
        <taxon>Musaceae</taxon>
        <taxon>Musa</taxon>
    </lineage>
</organism>
<name>A0A804JAC2_MUSAM</name>
<dbReference type="EMBL" id="HG996470">
    <property type="protein sequence ID" value="CAG1840602.1"/>
    <property type="molecule type" value="Genomic_DNA"/>
</dbReference>
<keyword evidence="4" id="KW-1185">Reference proteome</keyword>
<sequence length="91" mass="10429">MVREASTRKDGSYPASTEAKAEPSSSTRRNIEERKGARGPSPEASILCFVVGGRRTKREKSDDRETNPRKDFNALSRRHQHEFNPLRLRFL</sequence>
<evidence type="ECO:0000313" key="3">
    <source>
        <dbReference type="EnsemblPlants" id="Ma05_p30660.1"/>
    </source>
</evidence>
<accession>A0A804JAC2</accession>
<evidence type="ECO:0000256" key="1">
    <source>
        <dbReference type="SAM" id="MobiDB-lite"/>
    </source>
</evidence>
<feature type="compositionally biased region" description="Basic and acidic residues" evidence="1">
    <location>
        <begin position="1"/>
        <end position="11"/>
    </location>
</feature>
<reference evidence="3" key="2">
    <citation type="submission" date="2021-05" db="UniProtKB">
        <authorList>
            <consortium name="EnsemblPlants"/>
        </authorList>
    </citation>
    <scope>IDENTIFICATION</scope>
    <source>
        <strain evidence="3">subsp. malaccensis</strain>
    </source>
</reference>
<dbReference type="AlphaFoldDB" id="A0A804JAC2"/>
<reference evidence="2" key="1">
    <citation type="submission" date="2021-03" db="EMBL/GenBank/DDBJ databases">
        <authorList>
            <consortium name="Genoscope - CEA"/>
            <person name="William W."/>
        </authorList>
    </citation>
    <scope>NUCLEOTIDE SEQUENCE</scope>
    <source>
        <strain evidence="2">Doubled-haploid Pahang</strain>
    </source>
</reference>
<evidence type="ECO:0000313" key="4">
    <source>
        <dbReference type="Proteomes" id="UP000012960"/>
    </source>
</evidence>
<gene>
    <name evidence="2" type="ORF">GSMUA_282540.1</name>
</gene>
<evidence type="ECO:0000313" key="2">
    <source>
        <dbReference type="EMBL" id="CAG1840602.1"/>
    </source>
</evidence>